<dbReference type="Pfam" id="PF16034">
    <property type="entry name" value="JAKMIP_CC3"/>
    <property type="match status" value="1"/>
</dbReference>
<gene>
    <name evidence="6" type="primary">JAKMIP1</name>
</gene>
<dbReference type="Proteomes" id="UP000694557">
    <property type="component" value="Unassembled WGS sequence"/>
</dbReference>
<feature type="coiled-coil region" evidence="3">
    <location>
        <begin position="26"/>
        <end position="97"/>
    </location>
</feature>
<organism evidence="6 7">
    <name type="scientific">Oncorhynchus kisutch</name>
    <name type="common">Coho salmon</name>
    <name type="synonym">Salmo kisutch</name>
    <dbReference type="NCBI Taxonomy" id="8019"/>
    <lineage>
        <taxon>Eukaryota</taxon>
        <taxon>Metazoa</taxon>
        <taxon>Chordata</taxon>
        <taxon>Craniata</taxon>
        <taxon>Vertebrata</taxon>
        <taxon>Euteleostomi</taxon>
        <taxon>Actinopterygii</taxon>
        <taxon>Neopterygii</taxon>
        <taxon>Teleostei</taxon>
        <taxon>Protacanthopterygii</taxon>
        <taxon>Salmoniformes</taxon>
        <taxon>Salmonidae</taxon>
        <taxon>Salmoninae</taxon>
        <taxon>Oncorhynchus</taxon>
    </lineage>
</organism>
<evidence type="ECO:0000256" key="4">
    <source>
        <dbReference type="SAM" id="MobiDB-lite"/>
    </source>
</evidence>
<comment type="similarity">
    <text evidence="1">Belongs to the JAKMIP family.</text>
</comment>
<sequence length="817" mass="94557">MSAPHPKKTRGKERTEVMGDFAQTANEEFRNKLMDLQIEMQQEKGKVSKLRERLQEQRQARELEQHKHTVVLTDLRAKLHEEKLRELAAAREALARQHELELARTIKIRDGEVQRLQGLVHALRDGAADKLKSALLGEAREEARRSFDGERLRLQQEVLKQETARKQVEEALSNTLQADKAKAADLRTAYQQHQDEINRIKRDCERDIRRVMDELKGKDRVVSALERELGVQAGYAQKLQLQKEALDEQLGHVREAERHHSSPKREVVPALGDTSDYLNNQDVEDIRDARRSQLKIAELHSVTRKLEDRNTLLADERNELLKRVRESESQMKPLLDKYKRMSKKNNDLLQTLQRMEEKLKNLSRENAEMQLKRPTSLTDLSQAHEEQEVEFLKLQVAEQQGIIDELTQECDRLMLCKKTRRKPLKLPPKRHVVETYFGFDEESVDSETSSLTSYNTDLTDCTPATPEEDLEDGVSREESELRFRQLTREYQALQRAYALLQEQTGGSHDAERVARNREQLQADLIGCQAKIADLEKALAERGQVKEEKGGETTGRTLQNTKMSEWKLQAAVQDSRDQNELLEFRVLELEEREHRLPAMGFHMTTFPENSNSALQIFCHQEGIKDVVIPDLMKKLDILGDNGNLRNEEQIVVIQAGMVLSMCEKVSLSSFSNNIGTLLHCGSKQKGFMEEELDYRKQALDQAYMRIAELEATLYSALQQEPGGRAVAESLSDRQREELGLAVDKLRRQILRQSRQYDSQILQERLKLLQQAQQRIRQLEGMIDMQKRQVKEIEEKVYMSFLSLSKKHLCMCCGHRWLV</sequence>
<keyword evidence="7" id="KW-1185">Reference proteome</keyword>
<feature type="domain" description="Janus kinase and microtubule-interacting protein C-terminal" evidence="5">
    <location>
        <begin position="411"/>
        <end position="598"/>
    </location>
</feature>
<reference evidence="6" key="1">
    <citation type="submission" date="2025-08" db="UniProtKB">
        <authorList>
            <consortium name="Ensembl"/>
        </authorList>
    </citation>
    <scope>IDENTIFICATION</scope>
</reference>
<feature type="coiled-coil region" evidence="3">
    <location>
        <begin position="760"/>
        <end position="794"/>
    </location>
</feature>
<keyword evidence="2 3" id="KW-0175">Coiled coil</keyword>
<feature type="coiled-coil region" evidence="3">
    <location>
        <begin position="151"/>
        <end position="256"/>
    </location>
</feature>
<dbReference type="GeneTree" id="ENSGT00940000153713"/>
<feature type="region of interest" description="Disordered" evidence="4">
    <location>
        <begin position="448"/>
        <end position="477"/>
    </location>
</feature>
<feature type="coiled-coil region" evidence="3">
    <location>
        <begin position="338"/>
        <end position="409"/>
    </location>
</feature>
<feature type="compositionally biased region" description="Polar residues" evidence="4">
    <location>
        <begin position="448"/>
        <end position="459"/>
    </location>
</feature>
<dbReference type="Ensembl" id="ENSOKIT00005116854.1">
    <property type="protein sequence ID" value="ENSOKIP00005109078.1"/>
    <property type="gene ID" value="ENSOKIG00005047703.1"/>
</dbReference>
<dbReference type="PANTHER" id="PTHR18935:SF6">
    <property type="entry name" value="JANUS KINASE AND MICROTUBULE-INTERACTING PROTEIN 1"/>
    <property type="match status" value="1"/>
</dbReference>
<evidence type="ECO:0000313" key="7">
    <source>
        <dbReference type="Proteomes" id="UP000694557"/>
    </source>
</evidence>
<evidence type="ECO:0000256" key="1">
    <source>
        <dbReference type="ARBA" id="ARBA00005239"/>
    </source>
</evidence>
<accession>A0A8C7L5B2</accession>
<dbReference type="GO" id="GO:0019900">
    <property type="term" value="F:kinase binding"/>
    <property type="evidence" value="ECO:0007669"/>
    <property type="project" value="InterPro"/>
</dbReference>
<name>A0A8C7L5B2_ONCKI</name>
<proteinExistence type="inferred from homology"/>
<dbReference type="InterPro" id="IPR031994">
    <property type="entry name" value="JAKMIP_C"/>
</dbReference>
<reference evidence="6" key="2">
    <citation type="submission" date="2025-09" db="UniProtKB">
        <authorList>
            <consortium name="Ensembl"/>
        </authorList>
    </citation>
    <scope>IDENTIFICATION</scope>
</reference>
<evidence type="ECO:0000256" key="2">
    <source>
        <dbReference type="ARBA" id="ARBA00023054"/>
    </source>
</evidence>
<evidence type="ECO:0000256" key="3">
    <source>
        <dbReference type="SAM" id="Coils"/>
    </source>
</evidence>
<dbReference type="AlphaFoldDB" id="A0A8C7L5B2"/>
<protein>
    <submittedName>
        <fullName evidence="6">Janus kinase and microtubule interacting protein 1</fullName>
    </submittedName>
</protein>
<dbReference type="GO" id="GO:0008017">
    <property type="term" value="F:microtubule binding"/>
    <property type="evidence" value="ECO:0007669"/>
    <property type="project" value="InterPro"/>
</dbReference>
<dbReference type="PANTHER" id="PTHR18935">
    <property type="entry name" value="GOLGIN SUBFAMILY A MEMBER 4-LIKE ISOFORM X1"/>
    <property type="match status" value="1"/>
</dbReference>
<dbReference type="InterPro" id="IPR024836">
    <property type="entry name" value="JAKMIP"/>
</dbReference>
<evidence type="ECO:0000259" key="5">
    <source>
        <dbReference type="Pfam" id="PF16034"/>
    </source>
</evidence>
<evidence type="ECO:0000313" key="6">
    <source>
        <dbReference type="Ensembl" id="ENSOKIP00005109078.1"/>
    </source>
</evidence>
<dbReference type="GO" id="GO:0050811">
    <property type="term" value="F:GABA receptor binding"/>
    <property type="evidence" value="ECO:0007669"/>
    <property type="project" value="TreeGrafter"/>
</dbReference>